<evidence type="ECO:0000313" key="1">
    <source>
        <dbReference type="EMBL" id="KAK8837217.1"/>
    </source>
</evidence>
<keyword evidence="2" id="KW-1185">Reference proteome</keyword>
<comment type="caution">
    <text evidence="1">The sequence shown here is derived from an EMBL/GenBank/DDBJ whole genome shotgun (WGS) entry which is preliminary data.</text>
</comment>
<evidence type="ECO:0008006" key="3">
    <source>
        <dbReference type="Google" id="ProtNLM"/>
    </source>
</evidence>
<dbReference type="EMBL" id="JAPFFF010000060">
    <property type="protein sequence ID" value="KAK8837217.1"/>
    <property type="molecule type" value="Genomic_DNA"/>
</dbReference>
<accession>A0ABR2GTE8</accession>
<proteinExistence type="predicted"/>
<sequence length="600" mass="69139">MENDPIIESLGDVLYPNFPLGKSALAERDGMIKHPNYFTKKQITAFTLSMKSLYMLYNQGIQEARDIAMKALNYDVTSIDAYQTLVQTASFFIDNETKICLYRQLVSLYKTQYLSEVLKIATPKVMKNRIKRRKAQRRSIDIKKTGSINILQNNENQDINGCFSDTKVHNTDKFKLLFLNENENQTDEQIIMQLKLQPYIRLLFSLGETACLAENPVLAMQCYEEVLRFDYTNKFAANNLVISYIKVIGMRKRHIKPLPKRTMWHLKMLLNLYNAILDDEIKYCGNLILSYYFKIQISSSEINPESSELDLNSDSNGDIYDERYCWEGLQNWKDIAKEFKKKCPKSVLFIFMEASGRSKYPLIPAFGEWLDLVVDMHEALAGKSETFYKYIHDKNKGIETHKSRSGKQIMAKAGTEHLDKAREALHNKKYIDGINECTLAKRMFQEANFPSKRWYLNSPFPILSNRASAALNLALWFTVQHDIRFTLMMNPKHQKSYLMMKNVALMFGLDGLARKMDAVAQKVTEYFESQNPVSDGDWNNIAQKAIALLSLEAFALSKEGNLTDEKIDHLMKVGIEDCYCEIPCSTNLVASLPWINEGDD</sequence>
<gene>
    <name evidence="1" type="ORF">M9Y10_036646</name>
</gene>
<name>A0ABR2GTE8_9EUKA</name>
<evidence type="ECO:0000313" key="2">
    <source>
        <dbReference type="Proteomes" id="UP001470230"/>
    </source>
</evidence>
<reference evidence="1 2" key="1">
    <citation type="submission" date="2024-04" db="EMBL/GenBank/DDBJ databases">
        <title>Tritrichomonas musculus Genome.</title>
        <authorList>
            <person name="Alves-Ferreira E."/>
            <person name="Grigg M."/>
            <person name="Lorenzi H."/>
            <person name="Galac M."/>
        </authorList>
    </citation>
    <scope>NUCLEOTIDE SEQUENCE [LARGE SCALE GENOMIC DNA]</scope>
    <source>
        <strain evidence="1 2">EAF2021</strain>
    </source>
</reference>
<dbReference type="Proteomes" id="UP001470230">
    <property type="component" value="Unassembled WGS sequence"/>
</dbReference>
<organism evidence="1 2">
    <name type="scientific">Tritrichomonas musculus</name>
    <dbReference type="NCBI Taxonomy" id="1915356"/>
    <lineage>
        <taxon>Eukaryota</taxon>
        <taxon>Metamonada</taxon>
        <taxon>Parabasalia</taxon>
        <taxon>Tritrichomonadida</taxon>
        <taxon>Tritrichomonadidae</taxon>
        <taxon>Tritrichomonas</taxon>
    </lineage>
</organism>
<protein>
    <recommendedName>
        <fullName evidence="3">TPR Domain containing protein</fullName>
    </recommendedName>
</protein>